<feature type="transmembrane region" description="Helical" evidence="1">
    <location>
        <begin position="96"/>
        <end position="115"/>
    </location>
</feature>
<keyword evidence="1" id="KW-1133">Transmembrane helix</keyword>
<name>A0ABU9AYA3_9BACT</name>
<keyword evidence="1" id="KW-0812">Transmembrane</keyword>
<reference evidence="2 3" key="1">
    <citation type="submission" date="2024-04" db="EMBL/GenBank/DDBJ databases">
        <title>Luteolibacter sp. isolated from soil.</title>
        <authorList>
            <person name="An J."/>
        </authorList>
    </citation>
    <scope>NUCLEOTIDE SEQUENCE [LARGE SCALE GENOMIC DNA]</scope>
    <source>
        <strain evidence="2 3">Y139</strain>
    </source>
</reference>
<evidence type="ECO:0000256" key="1">
    <source>
        <dbReference type="SAM" id="Phobius"/>
    </source>
</evidence>
<accession>A0ABU9AYA3</accession>
<feature type="transmembrane region" description="Helical" evidence="1">
    <location>
        <begin position="181"/>
        <end position="201"/>
    </location>
</feature>
<dbReference type="Proteomes" id="UP001371305">
    <property type="component" value="Unassembled WGS sequence"/>
</dbReference>
<comment type="caution">
    <text evidence="2">The sequence shown here is derived from an EMBL/GenBank/DDBJ whole genome shotgun (WGS) entry which is preliminary data.</text>
</comment>
<dbReference type="EMBL" id="JBBUKT010000005">
    <property type="protein sequence ID" value="MEK7951949.1"/>
    <property type="molecule type" value="Genomic_DNA"/>
</dbReference>
<gene>
    <name evidence="2" type="ORF">WKV53_15645</name>
</gene>
<feature type="transmembrane region" description="Helical" evidence="1">
    <location>
        <begin position="71"/>
        <end position="90"/>
    </location>
</feature>
<evidence type="ECO:0000313" key="2">
    <source>
        <dbReference type="EMBL" id="MEK7951949.1"/>
    </source>
</evidence>
<sequence length="466" mass="52079">MADDALNPYAPPAEEVVSSEVVGGVWRVEADYLVVREGTVLPKVDLDGRGMGGHLTPVAMKLPVPMDGKRLAIVVIAGLPMVGYMIYQATRGARVSPLWMIAIAVGTQVLCQFLFRGVKVRTAPAHVYGYISIPAIRSITRRDQIRRRLTWALLAPVFVIFPLVVAYPLMTRRYDQILEVAKWAGGIVAVSLVLLLAVAIWKEADKGWRCPRFSDGWVWIKGLGPKALAGLGAQAVGYVPVPVKKRVFKIRLDRMPTSFWKEVHGGGPLGTLRSWMHRSRVKGRPVEQTVFHWSEREWLSPEKADPDLLAAWRSEIAGTPLADWPMVYAEHQTLATGCHGVTELIFLSPDGCHAAIPSITRAVIDRKLKETRELNFRSFTTDGRIIATASNQPAGPLPSELEFEVVRGKPMEIAHVHFQRTSREHLVTVTAEELRRNEEREMDLVYETREAAGIYGPIEEMEFFRP</sequence>
<proteinExistence type="predicted"/>
<protein>
    <submittedName>
        <fullName evidence="2">Uncharacterized protein</fullName>
    </submittedName>
</protein>
<organism evidence="2 3">
    <name type="scientific">Luteolibacter soli</name>
    <dbReference type="NCBI Taxonomy" id="3135280"/>
    <lineage>
        <taxon>Bacteria</taxon>
        <taxon>Pseudomonadati</taxon>
        <taxon>Verrucomicrobiota</taxon>
        <taxon>Verrucomicrobiia</taxon>
        <taxon>Verrucomicrobiales</taxon>
        <taxon>Verrucomicrobiaceae</taxon>
        <taxon>Luteolibacter</taxon>
    </lineage>
</organism>
<dbReference type="RefSeq" id="WP_341405708.1">
    <property type="nucleotide sequence ID" value="NZ_JBBUKT010000005.1"/>
</dbReference>
<keyword evidence="1" id="KW-0472">Membrane</keyword>
<keyword evidence="3" id="KW-1185">Reference proteome</keyword>
<feature type="transmembrane region" description="Helical" evidence="1">
    <location>
        <begin position="149"/>
        <end position="169"/>
    </location>
</feature>
<evidence type="ECO:0000313" key="3">
    <source>
        <dbReference type="Proteomes" id="UP001371305"/>
    </source>
</evidence>